<dbReference type="SMART" id="SM01417">
    <property type="entry name" value="Solute_trans_a"/>
    <property type="match status" value="1"/>
</dbReference>
<keyword evidence="3 6" id="KW-1133">Transmembrane helix</keyword>
<keyword evidence="8" id="KW-1185">Reference proteome</keyword>
<evidence type="ECO:0000256" key="5">
    <source>
        <dbReference type="SAM" id="MobiDB-lite"/>
    </source>
</evidence>
<protein>
    <submittedName>
        <fullName evidence="7">Uncharacterized protein</fullName>
    </submittedName>
</protein>
<gene>
    <name evidence="7" type="ORF">CTAYLR_002472</name>
</gene>
<feature type="transmembrane region" description="Helical" evidence="6">
    <location>
        <begin position="78"/>
        <end position="99"/>
    </location>
</feature>
<dbReference type="AlphaFoldDB" id="A0AAD7XML3"/>
<name>A0AAD7XML3_9STRA</name>
<evidence type="ECO:0000256" key="1">
    <source>
        <dbReference type="ARBA" id="ARBA00004141"/>
    </source>
</evidence>
<keyword evidence="4 6" id="KW-0472">Membrane</keyword>
<feature type="transmembrane region" description="Helical" evidence="6">
    <location>
        <begin position="190"/>
        <end position="211"/>
    </location>
</feature>
<evidence type="ECO:0000313" key="7">
    <source>
        <dbReference type="EMBL" id="KAJ8612151.1"/>
    </source>
</evidence>
<proteinExistence type="predicted"/>
<dbReference type="InterPro" id="IPR005178">
    <property type="entry name" value="Ostalpha/TMEM184C"/>
</dbReference>
<evidence type="ECO:0000256" key="3">
    <source>
        <dbReference type="ARBA" id="ARBA00022989"/>
    </source>
</evidence>
<dbReference type="Pfam" id="PF03619">
    <property type="entry name" value="Solute_trans_a"/>
    <property type="match status" value="1"/>
</dbReference>
<feature type="transmembrane region" description="Helical" evidence="6">
    <location>
        <begin position="41"/>
        <end position="66"/>
    </location>
</feature>
<feature type="transmembrane region" description="Helical" evidence="6">
    <location>
        <begin position="145"/>
        <end position="170"/>
    </location>
</feature>
<feature type="transmembrane region" description="Helical" evidence="6">
    <location>
        <begin position="232"/>
        <end position="252"/>
    </location>
</feature>
<comment type="caution">
    <text evidence="7">The sequence shown here is derived from an EMBL/GenBank/DDBJ whole genome shotgun (WGS) entry which is preliminary data.</text>
</comment>
<accession>A0AAD7XML3</accession>
<evidence type="ECO:0000313" key="8">
    <source>
        <dbReference type="Proteomes" id="UP001230188"/>
    </source>
</evidence>
<reference evidence="7" key="1">
    <citation type="submission" date="2023-01" db="EMBL/GenBank/DDBJ databases">
        <title>Metagenome sequencing of chrysophaentin producing Chrysophaeum taylorii.</title>
        <authorList>
            <person name="Davison J."/>
            <person name="Bewley C."/>
        </authorList>
    </citation>
    <scope>NUCLEOTIDE SEQUENCE</scope>
    <source>
        <strain evidence="7">NIES-1699</strain>
    </source>
</reference>
<evidence type="ECO:0000256" key="2">
    <source>
        <dbReference type="ARBA" id="ARBA00022692"/>
    </source>
</evidence>
<dbReference type="EMBL" id="JAQMWT010000057">
    <property type="protein sequence ID" value="KAJ8612151.1"/>
    <property type="molecule type" value="Genomic_DNA"/>
</dbReference>
<comment type="subcellular location">
    <subcellularLocation>
        <location evidence="1">Membrane</location>
        <topology evidence="1">Multi-pass membrane protein</topology>
    </subcellularLocation>
</comment>
<evidence type="ECO:0000256" key="6">
    <source>
        <dbReference type="SAM" id="Phobius"/>
    </source>
</evidence>
<feature type="transmembrane region" description="Helical" evidence="6">
    <location>
        <begin position="119"/>
        <end position="138"/>
    </location>
</feature>
<feature type="region of interest" description="Disordered" evidence="5">
    <location>
        <begin position="259"/>
        <end position="279"/>
    </location>
</feature>
<organism evidence="7 8">
    <name type="scientific">Chrysophaeum taylorii</name>
    <dbReference type="NCBI Taxonomy" id="2483200"/>
    <lineage>
        <taxon>Eukaryota</taxon>
        <taxon>Sar</taxon>
        <taxon>Stramenopiles</taxon>
        <taxon>Ochrophyta</taxon>
        <taxon>Pelagophyceae</taxon>
        <taxon>Pelagomonadales</taxon>
        <taxon>Pelagomonadaceae</taxon>
        <taxon>Chrysophaeum</taxon>
    </lineage>
</organism>
<keyword evidence="2 6" id="KW-0812">Transmembrane</keyword>
<dbReference type="GO" id="GO:0016020">
    <property type="term" value="C:membrane"/>
    <property type="evidence" value="ECO:0007669"/>
    <property type="project" value="UniProtKB-SubCell"/>
</dbReference>
<dbReference type="Proteomes" id="UP001230188">
    <property type="component" value="Unassembled WGS sequence"/>
</dbReference>
<evidence type="ECO:0000256" key="4">
    <source>
        <dbReference type="ARBA" id="ARBA00023136"/>
    </source>
</evidence>
<sequence length="340" mass="37250">MSVGIAVATAFFAMCWAVTCVTYFDAAHAQFQHDAEERNPQLHAMIILALRSAAILPLLASCYIVPIVDPTVFQPVDIATSVFEGYSIRCFLLLIVAFFGGREQTAAAGRVSMLPVELAVWQFAYIRPIMVFLLWVFLDVFPVRVAYAVIFLVTGASAIVCVIGLVYLIVGVYDDAAPILIGTKFCLIKILIGLITIENTIRLVLLHLIAIQDRKVVISGPNTSLSAVYAAWYSRIALLQLAIVSSLVPFSFKPRMAAVDRGRPQEEEEEEGEEGRKQQTITTRSFLFDLVAVWRVLPHEPANIVGHPGGATGLLSSPKLMFDDPSTTVPLLDAEKKAVL</sequence>